<keyword evidence="4" id="KW-0808">Transferase</keyword>
<evidence type="ECO:0000313" key="4">
    <source>
        <dbReference type="EMBL" id="HIZ06814.1"/>
    </source>
</evidence>
<dbReference type="GO" id="GO:0003677">
    <property type="term" value="F:DNA binding"/>
    <property type="evidence" value="ECO:0007669"/>
    <property type="project" value="UniProtKB-UniRule"/>
</dbReference>
<dbReference type="PANTHER" id="PTHR43479:SF7">
    <property type="entry name" value="TETR-FAMILY TRANSCRIPTIONAL REGULATOR"/>
    <property type="match status" value="1"/>
</dbReference>
<dbReference type="Proteomes" id="UP000824024">
    <property type="component" value="Unassembled WGS sequence"/>
</dbReference>
<dbReference type="InterPro" id="IPR001647">
    <property type="entry name" value="HTH_TetR"/>
</dbReference>
<reference evidence="4" key="2">
    <citation type="submission" date="2021-04" db="EMBL/GenBank/DDBJ databases">
        <authorList>
            <person name="Gilroy R."/>
        </authorList>
    </citation>
    <scope>NUCLEOTIDE SEQUENCE</scope>
    <source>
        <strain evidence="4">CHK192-9172</strain>
    </source>
</reference>
<evidence type="ECO:0000313" key="5">
    <source>
        <dbReference type="Proteomes" id="UP000824024"/>
    </source>
</evidence>
<dbReference type="NCBIfam" id="TIGR02366">
    <property type="entry name" value="DHAK_reg"/>
    <property type="match status" value="1"/>
</dbReference>
<dbReference type="PANTHER" id="PTHR43479">
    <property type="entry name" value="ACREF/ENVCD OPERON REPRESSOR-RELATED"/>
    <property type="match status" value="1"/>
</dbReference>
<dbReference type="PROSITE" id="PS50977">
    <property type="entry name" value="HTH_TETR_2"/>
    <property type="match status" value="1"/>
</dbReference>
<dbReference type="Gene3D" id="1.10.357.10">
    <property type="entry name" value="Tetracycline Repressor, domain 2"/>
    <property type="match status" value="1"/>
</dbReference>
<sequence>MADSNITKRALAQALKELMMTQPLDKISVSNICEQCGLNRKSFYYHFRDKYELVSWIYYTEFMETALKKQYRDSWEFMDEICSYFYENRIFYRKCFQQEGQNSFSEYFFSVVFSIMCDHLEPFFREEPSIEPYAAFYADAFVCAIKKWLGQKECLPPQEFSRFLRTAILGLSRKAYMLFPEENSLETE</sequence>
<dbReference type="InterPro" id="IPR050624">
    <property type="entry name" value="HTH-type_Tx_Regulator"/>
</dbReference>
<feature type="domain" description="HTH tetR-type" evidence="3">
    <location>
        <begin position="5"/>
        <end position="65"/>
    </location>
</feature>
<dbReference type="InterPro" id="IPR039532">
    <property type="entry name" value="TetR_C_Firmicutes"/>
</dbReference>
<name>A0A9D2D1H6_9FIRM</name>
<keyword evidence="4" id="KW-0418">Kinase</keyword>
<gene>
    <name evidence="4" type="primary">dhaS</name>
    <name evidence="4" type="ORF">IAA08_02625</name>
</gene>
<feature type="DNA-binding region" description="H-T-H motif" evidence="2">
    <location>
        <begin position="28"/>
        <end position="47"/>
    </location>
</feature>
<dbReference type="EMBL" id="DXCH01000070">
    <property type="protein sequence ID" value="HIZ06814.1"/>
    <property type="molecule type" value="Genomic_DNA"/>
</dbReference>
<evidence type="ECO:0000256" key="2">
    <source>
        <dbReference type="PROSITE-ProRule" id="PRU00335"/>
    </source>
</evidence>
<evidence type="ECO:0000256" key="1">
    <source>
        <dbReference type="ARBA" id="ARBA00023125"/>
    </source>
</evidence>
<comment type="caution">
    <text evidence="4">The sequence shown here is derived from an EMBL/GenBank/DDBJ whole genome shotgun (WGS) entry which is preliminary data.</text>
</comment>
<dbReference type="SUPFAM" id="SSF46689">
    <property type="entry name" value="Homeodomain-like"/>
    <property type="match status" value="1"/>
</dbReference>
<reference evidence="4" key="1">
    <citation type="journal article" date="2021" name="PeerJ">
        <title>Extensive microbial diversity within the chicken gut microbiome revealed by metagenomics and culture.</title>
        <authorList>
            <person name="Gilroy R."/>
            <person name="Ravi A."/>
            <person name="Getino M."/>
            <person name="Pursley I."/>
            <person name="Horton D.L."/>
            <person name="Alikhan N.F."/>
            <person name="Baker D."/>
            <person name="Gharbi K."/>
            <person name="Hall N."/>
            <person name="Watson M."/>
            <person name="Adriaenssens E.M."/>
            <person name="Foster-Nyarko E."/>
            <person name="Jarju S."/>
            <person name="Secka A."/>
            <person name="Antonio M."/>
            <person name="Oren A."/>
            <person name="Chaudhuri R.R."/>
            <person name="La Ragione R."/>
            <person name="Hildebrand F."/>
            <person name="Pallen M.J."/>
        </authorList>
    </citation>
    <scope>NUCLEOTIDE SEQUENCE</scope>
    <source>
        <strain evidence="4">CHK192-9172</strain>
    </source>
</reference>
<dbReference type="Pfam" id="PF14278">
    <property type="entry name" value="TetR_C_8"/>
    <property type="match status" value="1"/>
</dbReference>
<proteinExistence type="predicted"/>
<dbReference type="InterPro" id="IPR009057">
    <property type="entry name" value="Homeodomain-like_sf"/>
</dbReference>
<dbReference type="Pfam" id="PF00440">
    <property type="entry name" value="TetR_N"/>
    <property type="match status" value="1"/>
</dbReference>
<dbReference type="GO" id="GO:0016301">
    <property type="term" value="F:kinase activity"/>
    <property type="evidence" value="ECO:0007669"/>
    <property type="project" value="UniProtKB-KW"/>
</dbReference>
<dbReference type="InterPro" id="IPR012738">
    <property type="entry name" value="Tscrpt_reg_DhaS"/>
</dbReference>
<accession>A0A9D2D1H6</accession>
<protein>
    <submittedName>
        <fullName evidence="4">Dihydroxyacetone kinase transcriptional activator DhaS</fullName>
    </submittedName>
</protein>
<dbReference type="AlphaFoldDB" id="A0A9D2D1H6"/>
<evidence type="ECO:0000259" key="3">
    <source>
        <dbReference type="PROSITE" id="PS50977"/>
    </source>
</evidence>
<organism evidence="4 5">
    <name type="scientific">Candidatus Eubacterium avistercoris</name>
    <dbReference type="NCBI Taxonomy" id="2838567"/>
    <lineage>
        <taxon>Bacteria</taxon>
        <taxon>Bacillati</taxon>
        <taxon>Bacillota</taxon>
        <taxon>Clostridia</taxon>
        <taxon>Eubacteriales</taxon>
        <taxon>Eubacteriaceae</taxon>
        <taxon>Eubacterium</taxon>
    </lineage>
</organism>
<keyword evidence="1 2" id="KW-0238">DNA-binding</keyword>